<organism evidence="1 2">
    <name type="scientific">Trifolium medium</name>
    <dbReference type="NCBI Taxonomy" id="97028"/>
    <lineage>
        <taxon>Eukaryota</taxon>
        <taxon>Viridiplantae</taxon>
        <taxon>Streptophyta</taxon>
        <taxon>Embryophyta</taxon>
        <taxon>Tracheophyta</taxon>
        <taxon>Spermatophyta</taxon>
        <taxon>Magnoliopsida</taxon>
        <taxon>eudicotyledons</taxon>
        <taxon>Gunneridae</taxon>
        <taxon>Pentapetalae</taxon>
        <taxon>rosids</taxon>
        <taxon>fabids</taxon>
        <taxon>Fabales</taxon>
        <taxon>Fabaceae</taxon>
        <taxon>Papilionoideae</taxon>
        <taxon>50 kb inversion clade</taxon>
        <taxon>NPAAA clade</taxon>
        <taxon>Hologalegina</taxon>
        <taxon>IRL clade</taxon>
        <taxon>Trifolieae</taxon>
        <taxon>Trifolium</taxon>
    </lineage>
</organism>
<feature type="non-terminal residue" evidence="1">
    <location>
        <position position="1"/>
    </location>
</feature>
<evidence type="ECO:0000313" key="2">
    <source>
        <dbReference type="Proteomes" id="UP000265520"/>
    </source>
</evidence>
<name>A0A392TME9_9FABA</name>
<reference evidence="1 2" key="1">
    <citation type="journal article" date="2018" name="Front. Plant Sci.">
        <title>Red Clover (Trifolium pratense) and Zigzag Clover (T. medium) - A Picture of Genomic Similarities and Differences.</title>
        <authorList>
            <person name="Dluhosova J."/>
            <person name="Istvanek J."/>
            <person name="Nedelnik J."/>
            <person name="Repkova J."/>
        </authorList>
    </citation>
    <scope>NUCLEOTIDE SEQUENCE [LARGE SCALE GENOMIC DNA]</scope>
    <source>
        <strain evidence="2">cv. 10/8</strain>
        <tissue evidence="1">Leaf</tissue>
    </source>
</reference>
<proteinExistence type="predicted"/>
<evidence type="ECO:0000313" key="1">
    <source>
        <dbReference type="EMBL" id="MCI61310.1"/>
    </source>
</evidence>
<comment type="caution">
    <text evidence="1">The sequence shown here is derived from an EMBL/GenBank/DDBJ whole genome shotgun (WGS) entry which is preliminary data.</text>
</comment>
<keyword evidence="2" id="KW-1185">Reference proteome</keyword>
<dbReference type="EMBL" id="LXQA010597408">
    <property type="protein sequence ID" value="MCI61310.1"/>
    <property type="molecule type" value="Genomic_DNA"/>
</dbReference>
<dbReference type="Proteomes" id="UP000265520">
    <property type="component" value="Unassembled WGS sequence"/>
</dbReference>
<dbReference type="AlphaFoldDB" id="A0A392TME9"/>
<sequence>RGKSSRDPTNQEQIPIIKGQTIRRSCWSGARCLKNGSNIQSTNQSGACFSRFKCWAVRVKDSSTGAECTYHPMDGEEPSLTV</sequence>
<accession>A0A392TME9</accession>
<protein>
    <submittedName>
        <fullName evidence="1">Uncharacterized protein</fullName>
    </submittedName>
</protein>